<accession>A0A0A5I1F5</accession>
<dbReference type="InterPro" id="IPR011701">
    <property type="entry name" value="MFS"/>
</dbReference>
<dbReference type="PANTHER" id="PTHR43266:SF2">
    <property type="entry name" value="MAJOR FACILITATOR SUPERFAMILY (MFS) PROFILE DOMAIN-CONTAINING PROTEIN"/>
    <property type="match status" value="1"/>
</dbReference>
<keyword evidence="9" id="KW-1185">Reference proteome</keyword>
<evidence type="ECO:0000256" key="2">
    <source>
        <dbReference type="ARBA" id="ARBA00022448"/>
    </source>
</evidence>
<feature type="transmembrane region" description="Helical" evidence="7">
    <location>
        <begin position="7"/>
        <end position="31"/>
    </location>
</feature>
<evidence type="ECO:0000256" key="4">
    <source>
        <dbReference type="ARBA" id="ARBA00022692"/>
    </source>
</evidence>
<dbReference type="PANTHER" id="PTHR43266">
    <property type="entry name" value="MACROLIDE-EFFLUX PROTEIN"/>
    <property type="match status" value="1"/>
</dbReference>
<feature type="transmembrane region" description="Helical" evidence="7">
    <location>
        <begin position="358"/>
        <end position="377"/>
    </location>
</feature>
<keyword evidence="4 7" id="KW-0812">Transmembrane</keyword>
<evidence type="ECO:0000256" key="5">
    <source>
        <dbReference type="ARBA" id="ARBA00022989"/>
    </source>
</evidence>
<evidence type="ECO:0000256" key="7">
    <source>
        <dbReference type="SAM" id="Phobius"/>
    </source>
</evidence>
<dbReference type="Pfam" id="PF07690">
    <property type="entry name" value="MFS_1"/>
    <property type="match status" value="1"/>
</dbReference>
<feature type="transmembrane region" description="Helical" evidence="7">
    <location>
        <begin position="221"/>
        <end position="244"/>
    </location>
</feature>
<dbReference type="eggNOG" id="COG2814">
    <property type="taxonomic scope" value="Bacteria"/>
</dbReference>
<feature type="transmembrane region" description="Helical" evidence="7">
    <location>
        <begin position="138"/>
        <end position="160"/>
    </location>
</feature>
<feature type="transmembrane region" description="Helical" evidence="7">
    <location>
        <begin position="166"/>
        <end position="187"/>
    </location>
</feature>
<feature type="transmembrane region" description="Helical" evidence="7">
    <location>
        <begin position="259"/>
        <end position="277"/>
    </location>
</feature>
<gene>
    <name evidence="8" type="ORF">N783_04735</name>
</gene>
<evidence type="ECO:0000313" key="8">
    <source>
        <dbReference type="EMBL" id="KGX89692.1"/>
    </source>
</evidence>
<dbReference type="Proteomes" id="UP000030403">
    <property type="component" value="Unassembled WGS sequence"/>
</dbReference>
<comment type="subcellular location">
    <subcellularLocation>
        <location evidence="1">Cell membrane</location>
        <topology evidence="1">Multi-pass membrane protein</topology>
    </subcellularLocation>
</comment>
<dbReference type="SUPFAM" id="SSF103473">
    <property type="entry name" value="MFS general substrate transporter"/>
    <property type="match status" value="1"/>
</dbReference>
<dbReference type="STRING" id="1385511.GCA_000425225_02438"/>
<dbReference type="EMBL" id="AVPF01000013">
    <property type="protein sequence ID" value="KGX89692.1"/>
    <property type="molecule type" value="Genomic_DNA"/>
</dbReference>
<organism evidence="8 9">
    <name type="scientific">Pontibacillus marinus BH030004 = DSM 16465</name>
    <dbReference type="NCBI Taxonomy" id="1385511"/>
    <lineage>
        <taxon>Bacteria</taxon>
        <taxon>Bacillati</taxon>
        <taxon>Bacillota</taxon>
        <taxon>Bacilli</taxon>
        <taxon>Bacillales</taxon>
        <taxon>Bacillaceae</taxon>
        <taxon>Pontibacillus</taxon>
    </lineage>
</organism>
<feature type="transmembrane region" description="Helical" evidence="7">
    <location>
        <begin position="37"/>
        <end position="58"/>
    </location>
</feature>
<keyword evidence="5 7" id="KW-1133">Transmembrane helix</keyword>
<dbReference type="AlphaFoldDB" id="A0A0A5I1F5"/>
<evidence type="ECO:0000256" key="1">
    <source>
        <dbReference type="ARBA" id="ARBA00004651"/>
    </source>
</evidence>
<dbReference type="RefSeq" id="WP_027446143.1">
    <property type="nucleotide sequence ID" value="NZ_AULJ01000031.1"/>
</dbReference>
<keyword evidence="3" id="KW-1003">Cell membrane</keyword>
<evidence type="ECO:0000256" key="3">
    <source>
        <dbReference type="ARBA" id="ARBA00022475"/>
    </source>
</evidence>
<evidence type="ECO:0008006" key="10">
    <source>
        <dbReference type="Google" id="ProtNLM"/>
    </source>
</evidence>
<keyword evidence="2" id="KW-0813">Transport</keyword>
<evidence type="ECO:0000313" key="9">
    <source>
        <dbReference type="Proteomes" id="UP000030403"/>
    </source>
</evidence>
<feature type="transmembrane region" description="Helical" evidence="7">
    <location>
        <begin position="383"/>
        <end position="401"/>
    </location>
</feature>
<dbReference type="Gene3D" id="1.20.1250.20">
    <property type="entry name" value="MFS general substrate transporter like domains"/>
    <property type="match status" value="1"/>
</dbReference>
<dbReference type="InterPro" id="IPR036259">
    <property type="entry name" value="MFS_trans_sf"/>
</dbReference>
<dbReference type="GO" id="GO:0022857">
    <property type="term" value="F:transmembrane transporter activity"/>
    <property type="evidence" value="ECO:0007669"/>
    <property type="project" value="InterPro"/>
</dbReference>
<keyword evidence="6 7" id="KW-0472">Membrane</keyword>
<dbReference type="GO" id="GO:0005886">
    <property type="term" value="C:plasma membrane"/>
    <property type="evidence" value="ECO:0007669"/>
    <property type="project" value="UniProtKB-SubCell"/>
</dbReference>
<comment type="caution">
    <text evidence="8">The sequence shown here is derived from an EMBL/GenBank/DDBJ whole genome shotgun (WGS) entry which is preliminary data.</text>
</comment>
<feature type="transmembrane region" description="Helical" evidence="7">
    <location>
        <begin position="289"/>
        <end position="306"/>
    </location>
</feature>
<proteinExistence type="predicted"/>
<feature type="transmembrane region" description="Helical" evidence="7">
    <location>
        <begin position="97"/>
        <end position="117"/>
    </location>
</feature>
<dbReference type="CDD" id="cd06173">
    <property type="entry name" value="MFS_MefA_like"/>
    <property type="match status" value="1"/>
</dbReference>
<name>A0A0A5I1F5_9BACI</name>
<sequence>MNKNLYLLWAADSTSVFGSAIYTLTLTLLAINYSESALAAGSVLFVSTFPYLFLGVLGGVIVDRVDRKKLMLICDIARSALVLSVPLYQLVFNHLPIVYIMIVGFLVTCFRAFFFPANQASVPILIKDKDELTKVNSYINSTNNLSVVLGPSLGGAALIFTDNVPVLLYVTSATFLISAICIFFINFPESVAANHQEENQNKSTILQDAYSGIKYIFRGDIFVTIMIIAFTVQLIIGDGIVQLVFPNLIESLNFDKEQYFGYLLSTIALSASICSLIMGKLNIQNPDRWIFSGYFLRGGCYLLLMISLSYGWYLVIFSGILLGLSFAISGPTLTTILQARTPDDLMGKVMAVRSTIGNITDSVSYVFIGGLISLTGLGSTLSISAGLTLVATLGLLLWWNYKNKQTQNQHSVENLKQTIES</sequence>
<evidence type="ECO:0000256" key="6">
    <source>
        <dbReference type="ARBA" id="ARBA00023136"/>
    </source>
</evidence>
<reference evidence="8 9" key="1">
    <citation type="submission" date="2013-08" db="EMBL/GenBank/DDBJ databases">
        <authorList>
            <person name="Huang J."/>
            <person name="Wang G."/>
        </authorList>
    </citation>
    <scope>NUCLEOTIDE SEQUENCE [LARGE SCALE GENOMIC DNA]</scope>
    <source>
        <strain evidence="8 9">BH030004</strain>
    </source>
</reference>
<protein>
    <recommendedName>
        <fullName evidence="10">MFS transporter</fullName>
    </recommendedName>
</protein>
<feature type="transmembrane region" description="Helical" evidence="7">
    <location>
        <begin position="312"/>
        <end position="337"/>
    </location>
</feature>